<feature type="domain" description="Reverse transcriptase Ty1/copia-type" evidence="2">
    <location>
        <begin position="58"/>
        <end position="136"/>
    </location>
</feature>
<dbReference type="SUPFAM" id="SSF56672">
    <property type="entry name" value="DNA/RNA polymerases"/>
    <property type="match status" value="1"/>
</dbReference>
<evidence type="ECO:0000259" key="2">
    <source>
        <dbReference type="Pfam" id="PF07727"/>
    </source>
</evidence>
<dbReference type="Proteomes" id="UP001165190">
    <property type="component" value="Unassembled WGS sequence"/>
</dbReference>
<gene>
    <name evidence="3" type="ORF">HRI_000684800</name>
</gene>
<name>A0A9W7H340_HIBTR</name>
<comment type="caution">
    <text evidence="3">The sequence shown here is derived from an EMBL/GenBank/DDBJ whole genome shotgun (WGS) entry which is preliminary data.</text>
</comment>
<accession>A0A9W7H340</accession>
<evidence type="ECO:0000313" key="4">
    <source>
        <dbReference type="Proteomes" id="UP001165190"/>
    </source>
</evidence>
<feature type="chain" id="PRO_5040814845" description="Reverse transcriptase Ty1/copia-type domain-containing protein" evidence="1">
    <location>
        <begin position="16"/>
        <end position="286"/>
    </location>
</feature>
<protein>
    <recommendedName>
        <fullName evidence="2">Reverse transcriptase Ty1/copia-type domain-containing protein</fullName>
    </recommendedName>
</protein>
<dbReference type="Pfam" id="PF07727">
    <property type="entry name" value="RVT_2"/>
    <property type="match status" value="2"/>
</dbReference>
<dbReference type="CDD" id="cd09272">
    <property type="entry name" value="RNase_HI_RT_Ty1"/>
    <property type="match status" value="1"/>
</dbReference>
<keyword evidence="1" id="KW-0732">Signal</keyword>
<dbReference type="InterPro" id="IPR013103">
    <property type="entry name" value="RVT_2"/>
</dbReference>
<evidence type="ECO:0000256" key="1">
    <source>
        <dbReference type="SAM" id="SignalP"/>
    </source>
</evidence>
<feature type="signal peptide" evidence="1">
    <location>
        <begin position="1"/>
        <end position="15"/>
    </location>
</feature>
<keyword evidence="4" id="KW-1185">Reference proteome</keyword>
<dbReference type="PANTHER" id="PTHR11439:SF470">
    <property type="entry name" value="CYSTEINE-RICH RLK (RECEPTOR-LIKE PROTEIN KINASE) 8"/>
    <property type="match status" value="1"/>
</dbReference>
<dbReference type="PANTHER" id="PTHR11439">
    <property type="entry name" value="GAG-POL-RELATED RETROTRANSPOSON"/>
    <property type="match status" value="1"/>
</dbReference>
<dbReference type="AlphaFoldDB" id="A0A9W7H340"/>
<proteinExistence type="predicted"/>
<reference evidence="3" key="1">
    <citation type="submission" date="2023-05" db="EMBL/GenBank/DDBJ databases">
        <title>Genome and transcriptome analyses reveal genes involved in the formation of fine ridges on petal epidermal cells in Hibiscus trionum.</title>
        <authorList>
            <person name="Koshimizu S."/>
            <person name="Masuda S."/>
            <person name="Ishii T."/>
            <person name="Shirasu K."/>
            <person name="Hoshino A."/>
            <person name="Arita M."/>
        </authorList>
    </citation>
    <scope>NUCLEOTIDE SEQUENCE</scope>
    <source>
        <strain evidence="3">Hamamatsu line</strain>
    </source>
</reference>
<dbReference type="OrthoDB" id="414945at2759"/>
<dbReference type="EMBL" id="BSYR01000008">
    <property type="protein sequence ID" value="GMI70155.1"/>
    <property type="molecule type" value="Genomic_DNA"/>
</dbReference>
<feature type="domain" description="Reverse transcriptase Ty1/copia-type" evidence="2">
    <location>
        <begin position="3"/>
        <end position="49"/>
    </location>
</feature>
<organism evidence="3 4">
    <name type="scientific">Hibiscus trionum</name>
    <name type="common">Flower of an hour</name>
    <dbReference type="NCBI Taxonomy" id="183268"/>
    <lineage>
        <taxon>Eukaryota</taxon>
        <taxon>Viridiplantae</taxon>
        <taxon>Streptophyta</taxon>
        <taxon>Embryophyta</taxon>
        <taxon>Tracheophyta</taxon>
        <taxon>Spermatophyta</taxon>
        <taxon>Magnoliopsida</taxon>
        <taxon>eudicotyledons</taxon>
        <taxon>Gunneridae</taxon>
        <taxon>Pentapetalae</taxon>
        <taxon>rosids</taxon>
        <taxon>malvids</taxon>
        <taxon>Malvales</taxon>
        <taxon>Malvaceae</taxon>
        <taxon>Malvoideae</taxon>
        <taxon>Hibiscus</taxon>
    </lineage>
</organism>
<sequence>MTSFRVLLALAATQGWHILQLDVNNTFVNEMLDEEVYMQLPLSYNSDVQGSYVDLMALIVYVDDTALASSNLALLSDVQSFLQQHFKLKYLGTLKYFLRFEIVRNATGISLSQRHYALQVLEDIGSFRKKPAALPIPSPHKLSMIEDSSMQLSSFVDSNYGSYPDTQRSTTRFCIYLGSSLISWKSKKQHIVSRSSCEAEYRSLALDICELATIHLATNQVFHECTKHIEVDFHFVRDKNYDGFLKLFHVYSNDQLVDIFTKALHLPAFSLFLVKMGLLNIHWPQS</sequence>
<evidence type="ECO:0000313" key="3">
    <source>
        <dbReference type="EMBL" id="GMI70155.1"/>
    </source>
</evidence>
<dbReference type="InterPro" id="IPR043502">
    <property type="entry name" value="DNA/RNA_pol_sf"/>
</dbReference>